<protein>
    <submittedName>
        <fullName evidence="2">Uncharacterized protein</fullName>
    </submittedName>
</protein>
<proteinExistence type="predicted"/>
<evidence type="ECO:0000256" key="1">
    <source>
        <dbReference type="SAM" id="SignalP"/>
    </source>
</evidence>
<feature type="signal peptide" evidence="1">
    <location>
        <begin position="1"/>
        <end position="17"/>
    </location>
</feature>
<dbReference type="Proteomes" id="UP001353858">
    <property type="component" value="Unassembled WGS sequence"/>
</dbReference>
<evidence type="ECO:0000313" key="3">
    <source>
        <dbReference type="Proteomes" id="UP001353858"/>
    </source>
</evidence>
<reference evidence="3" key="1">
    <citation type="submission" date="2023-01" db="EMBL/GenBank/DDBJ databases">
        <title>Key to firefly adult light organ development and bioluminescence: homeobox transcription factors regulate luciferase expression and transportation to peroxisome.</title>
        <authorList>
            <person name="Fu X."/>
        </authorList>
    </citation>
    <scope>NUCLEOTIDE SEQUENCE [LARGE SCALE GENOMIC DNA]</scope>
</reference>
<gene>
    <name evidence="2" type="ORF">RN001_013134</name>
</gene>
<accession>A0AAN7NZN4</accession>
<evidence type="ECO:0000313" key="2">
    <source>
        <dbReference type="EMBL" id="KAK4873774.1"/>
    </source>
</evidence>
<name>A0AAN7NZN4_9COLE</name>
<keyword evidence="3" id="KW-1185">Reference proteome</keyword>
<comment type="caution">
    <text evidence="2">The sequence shown here is derived from an EMBL/GenBank/DDBJ whole genome shotgun (WGS) entry which is preliminary data.</text>
</comment>
<feature type="chain" id="PRO_5042931932" evidence="1">
    <location>
        <begin position="18"/>
        <end position="225"/>
    </location>
</feature>
<sequence length="225" mass="25088">MKVCIVYLLVLIHLIGAYYVDVREATLSSIGRASPSCKPDEMLCSTNCRNIAKCINGIIRTVSTCPPDQFCNDDNGPPTCGSSMGFKCFAKLTNIKFKCASLGFFPDVIACNKYHFCYKTNYNTTSGNTTTTPAPNSAYDPSADYFNQDMPCDGNTFYSLPTSTCEPSTKPCPTTFPVRLCKTPGEMFQVNGPIYVICQQYSDNDRILYPFQYRCKTNKYPCPFE</sequence>
<keyword evidence="1" id="KW-0732">Signal</keyword>
<dbReference type="EMBL" id="JARPUR010000006">
    <property type="protein sequence ID" value="KAK4873774.1"/>
    <property type="molecule type" value="Genomic_DNA"/>
</dbReference>
<dbReference type="AlphaFoldDB" id="A0AAN7NZN4"/>
<organism evidence="2 3">
    <name type="scientific">Aquatica leii</name>
    <dbReference type="NCBI Taxonomy" id="1421715"/>
    <lineage>
        <taxon>Eukaryota</taxon>
        <taxon>Metazoa</taxon>
        <taxon>Ecdysozoa</taxon>
        <taxon>Arthropoda</taxon>
        <taxon>Hexapoda</taxon>
        <taxon>Insecta</taxon>
        <taxon>Pterygota</taxon>
        <taxon>Neoptera</taxon>
        <taxon>Endopterygota</taxon>
        <taxon>Coleoptera</taxon>
        <taxon>Polyphaga</taxon>
        <taxon>Elateriformia</taxon>
        <taxon>Elateroidea</taxon>
        <taxon>Lampyridae</taxon>
        <taxon>Luciolinae</taxon>
        <taxon>Aquatica</taxon>
    </lineage>
</organism>